<organism evidence="9 10">
    <name type="scientific">Candidatus Acidiferrum panamense</name>
    <dbReference type="NCBI Taxonomy" id="2741543"/>
    <lineage>
        <taxon>Bacteria</taxon>
        <taxon>Pseudomonadati</taxon>
        <taxon>Acidobacteriota</taxon>
        <taxon>Terriglobia</taxon>
        <taxon>Candidatus Acidiferrales</taxon>
        <taxon>Candidatus Acidiferrum</taxon>
    </lineage>
</organism>
<proteinExistence type="inferred from homology"/>
<dbReference type="EMBL" id="JACDQQ010001858">
    <property type="protein sequence ID" value="MBA0087161.1"/>
    <property type="molecule type" value="Genomic_DNA"/>
</dbReference>
<evidence type="ECO:0000256" key="4">
    <source>
        <dbReference type="ARBA" id="ARBA00022989"/>
    </source>
</evidence>
<keyword evidence="10" id="KW-1185">Reference proteome</keyword>
<dbReference type="Proteomes" id="UP000567293">
    <property type="component" value="Unassembled WGS sequence"/>
</dbReference>
<comment type="similarity">
    <text evidence="6">Belongs to the ABC-4 integral membrane protein family.</text>
</comment>
<feature type="transmembrane region" description="Helical" evidence="7">
    <location>
        <begin position="184"/>
        <end position="205"/>
    </location>
</feature>
<protein>
    <submittedName>
        <fullName evidence="9">FtsX-like permease family protein</fullName>
    </submittedName>
</protein>
<evidence type="ECO:0000256" key="7">
    <source>
        <dbReference type="SAM" id="Phobius"/>
    </source>
</evidence>
<keyword evidence="4 7" id="KW-1133">Transmembrane helix</keyword>
<evidence type="ECO:0000313" key="9">
    <source>
        <dbReference type="EMBL" id="MBA0087161.1"/>
    </source>
</evidence>
<keyword evidence="5 7" id="KW-0472">Membrane</keyword>
<comment type="caution">
    <text evidence="9">The sequence shown here is derived from an EMBL/GenBank/DDBJ whole genome shotgun (WGS) entry which is preliminary data.</text>
</comment>
<keyword evidence="2" id="KW-1003">Cell membrane</keyword>
<evidence type="ECO:0000256" key="1">
    <source>
        <dbReference type="ARBA" id="ARBA00004651"/>
    </source>
</evidence>
<evidence type="ECO:0000259" key="8">
    <source>
        <dbReference type="Pfam" id="PF02687"/>
    </source>
</evidence>
<dbReference type="AlphaFoldDB" id="A0A7V8NTH3"/>
<feature type="transmembrane region" description="Helical" evidence="7">
    <location>
        <begin position="98"/>
        <end position="121"/>
    </location>
</feature>
<dbReference type="GO" id="GO:0005886">
    <property type="term" value="C:plasma membrane"/>
    <property type="evidence" value="ECO:0007669"/>
    <property type="project" value="UniProtKB-SubCell"/>
</dbReference>
<dbReference type="Pfam" id="PF02687">
    <property type="entry name" value="FtsX"/>
    <property type="match status" value="1"/>
</dbReference>
<comment type="subcellular location">
    <subcellularLocation>
        <location evidence="1">Cell membrane</location>
        <topology evidence="1">Multi-pass membrane protein</topology>
    </subcellularLocation>
</comment>
<dbReference type="InterPro" id="IPR003838">
    <property type="entry name" value="ABC3_permease_C"/>
</dbReference>
<sequence>RRFMWGDSLTYEIVGVVENGKYDSLTERPWAAMFFPLEQNPNSATSLMVRSPLPPSEIVPEVRRTLAQIDPSLPFVFHTWPDALEFVLFPARMATASLGVMGLLAAMLAVTGVFGMAMYSVSKRVREFGIRVAVGAQPVQLMRSALSRPLILLLSGSAAGLLLGVIASQLLAQMVYQATPRDPLVFAGVIITMALLGLVATWIPAERALQVHPARLLREE</sequence>
<feature type="transmembrane region" description="Helical" evidence="7">
    <location>
        <begin position="150"/>
        <end position="172"/>
    </location>
</feature>
<dbReference type="PANTHER" id="PTHR30572">
    <property type="entry name" value="MEMBRANE COMPONENT OF TRANSPORTER-RELATED"/>
    <property type="match status" value="1"/>
</dbReference>
<reference evidence="9" key="1">
    <citation type="submission" date="2020-06" db="EMBL/GenBank/DDBJ databases">
        <title>Legume-microbial interactions unlock mineral nutrients during tropical forest succession.</title>
        <authorList>
            <person name="Epihov D.Z."/>
        </authorList>
    </citation>
    <scope>NUCLEOTIDE SEQUENCE [LARGE SCALE GENOMIC DNA]</scope>
    <source>
        <strain evidence="9">Pan2503</strain>
    </source>
</reference>
<dbReference type="InterPro" id="IPR050250">
    <property type="entry name" value="Macrolide_Exporter_MacB"/>
</dbReference>
<feature type="non-terminal residue" evidence="9">
    <location>
        <position position="1"/>
    </location>
</feature>
<gene>
    <name evidence="9" type="ORF">HRJ53_19425</name>
</gene>
<evidence type="ECO:0000256" key="3">
    <source>
        <dbReference type="ARBA" id="ARBA00022692"/>
    </source>
</evidence>
<evidence type="ECO:0000313" key="10">
    <source>
        <dbReference type="Proteomes" id="UP000567293"/>
    </source>
</evidence>
<feature type="domain" description="ABC3 transporter permease C-terminal" evidence="8">
    <location>
        <begin position="100"/>
        <end position="211"/>
    </location>
</feature>
<name>A0A7V8NTH3_9BACT</name>
<evidence type="ECO:0000256" key="5">
    <source>
        <dbReference type="ARBA" id="ARBA00023136"/>
    </source>
</evidence>
<keyword evidence="3 7" id="KW-0812">Transmembrane</keyword>
<accession>A0A7V8NTH3</accession>
<evidence type="ECO:0000256" key="2">
    <source>
        <dbReference type="ARBA" id="ARBA00022475"/>
    </source>
</evidence>
<dbReference type="PANTHER" id="PTHR30572:SF4">
    <property type="entry name" value="ABC TRANSPORTER PERMEASE YTRF"/>
    <property type="match status" value="1"/>
</dbReference>
<evidence type="ECO:0000256" key="6">
    <source>
        <dbReference type="ARBA" id="ARBA00038076"/>
    </source>
</evidence>
<dbReference type="GO" id="GO:0022857">
    <property type="term" value="F:transmembrane transporter activity"/>
    <property type="evidence" value="ECO:0007669"/>
    <property type="project" value="TreeGrafter"/>
</dbReference>